<evidence type="ECO:0000256" key="3">
    <source>
        <dbReference type="ARBA" id="ARBA00023015"/>
    </source>
</evidence>
<evidence type="ECO:0000256" key="1">
    <source>
        <dbReference type="ARBA" id="ARBA00004123"/>
    </source>
</evidence>
<dbReference type="EMBL" id="JARQWQ010000009">
    <property type="protein sequence ID" value="KAK2569893.1"/>
    <property type="molecule type" value="Genomic_DNA"/>
</dbReference>
<evidence type="ECO:0000313" key="11">
    <source>
        <dbReference type="Proteomes" id="UP001249851"/>
    </source>
</evidence>
<dbReference type="AlphaFoldDB" id="A0AAD9QYL1"/>
<evidence type="ECO:0000256" key="9">
    <source>
        <dbReference type="SAM" id="Phobius"/>
    </source>
</evidence>
<dbReference type="GO" id="GO:0070847">
    <property type="term" value="C:core mediator complex"/>
    <property type="evidence" value="ECO:0007669"/>
    <property type="project" value="TreeGrafter"/>
</dbReference>
<sequence>MASQVNTLTKLLKNEKTPFFRNLVLLPLLVQQDADPDIQKASDGRIQAFNHEVVSTLRYSAGQKQGRSCLGCRRLSWRHVCCNKECVFGSNCLGRSCKSIFDCHEKEACCSGICKNVEDCNGDLCTSNFDCGPKGLCCISSFDEKKCGDNCIGALCWKKTDCAPKEFCCNNKCSTTPCRQCNTDSDCSSVSPRCCQGVCTARGAVDCFDQTTLLWSVIAFIGLLLLFFVSCNCYCHGHRHCFATDETSLGEESVPSYPLLSLPSYEQSCPDSPPPEYEQEERISVAPRYPLDAERLRSPHLPDYLRTKFDPEIEESERKLETMATNIPPEQAQKQIDSLNELASNLNELIKNAREDWEGEQNEAGRNSSTVNPDVNTLVAAVTFGKGKFYSESTQR</sequence>
<evidence type="ECO:0000256" key="2">
    <source>
        <dbReference type="ARBA" id="ARBA00005716"/>
    </source>
</evidence>
<dbReference type="GO" id="GO:0000978">
    <property type="term" value="F:RNA polymerase II cis-regulatory region sequence-specific DNA binding"/>
    <property type="evidence" value="ECO:0007669"/>
    <property type="project" value="TreeGrafter"/>
</dbReference>
<evidence type="ECO:0000256" key="8">
    <source>
        <dbReference type="SAM" id="Coils"/>
    </source>
</evidence>
<gene>
    <name evidence="7" type="primary">MED8</name>
    <name evidence="10" type="ORF">P5673_005749</name>
</gene>
<proteinExistence type="inferred from homology"/>
<evidence type="ECO:0000256" key="5">
    <source>
        <dbReference type="ARBA" id="ARBA00023163"/>
    </source>
</evidence>
<comment type="subcellular location">
    <subcellularLocation>
        <location evidence="1 7">Nucleus</location>
    </subcellularLocation>
</comment>
<comment type="similarity">
    <text evidence="2 7">Belongs to the Mediator complex subunit 8 family.</text>
</comment>
<accession>A0AAD9QYL1</accession>
<keyword evidence="6 7" id="KW-0539">Nucleus</keyword>
<keyword evidence="5 7" id="KW-0804">Transcription</keyword>
<name>A0AAD9QYL1_ACRCE</name>
<evidence type="ECO:0000256" key="7">
    <source>
        <dbReference type="RuleBase" id="RU364144"/>
    </source>
</evidence>
<comment type="subunit">
    <text evidence="7">Component of the Mediator complex.</text>
</comment>
<dbReference type="PANTHER" id="PTHR13074:SF9">
    <property type="entry name" value="MEDIATOR OF RNA POLYMERASE II TRANSCRIPTION SUBUNIT 8"/>
    <property type="match status" value="1"/>
</dbReference>
<dbReference type="Proteomes" id="UP001249851">
    <property type="component" value="Unassembled WGS sequence"/>
</dbReference>
<evidence type="ECO:0000313" key="10">
    <source>
        <dbReference type="EMBL" id="KAK2569893.1"/>
    </source>
</evidence>
<keyword evidence="9" id="KW-1133">Transmembrane helix</keyword>
<comment type="caution">
    <text evidence="10">The sequence shown here is derived from an EMBL/GenBank/DDBJ whole genome shotgun (WGS) entry which is preliminary data.</text>
</comment>
<evidence type="ECO:0000256" key="6">
    <source>
        <dbReference type="ARBA" id="ARBA00023242"/>
    </source>
</evidence>
<dbReference type="Pfam" id="PF10232">
    <property type="entry name" value="Med8"/>
    <property type="match status" value="2"/>
</dbReference>
<keyword evidence="4 7" id="KW-0010">Activator</keyword>
<feature type="transmembrane region" description="Helical" evidence="9">
    <location>
        <begin position="213"/>
        <end position="235"/>
    </location>
</feature>
<dbReference type="PANTHER" id="PTHR13074">
    <property type="entry name" value="MEDIATOR OF RNA POLYMERASE II TRANSCRIPTION SUBUNIT 8"/>
    <property type="match status" value="1"/>
</dbReference>
<reference evidence="10" key="2">
    <citation type="journal article" date="2023" name="Science">
        <title>Genomic signatures of disease resistance in endangered staghorn corals.</title>
        <authorList>
            <person name="Vollmer S.V."/>
            <person name="Selwyn J.D."/>
            <person name="Despard B.A."/>
            <person name="Roesel C.L."/>
        </authorList>
    </citation>
    <scope>NUCLEOTIDE SEQUENCE</scope>
    <source>
        <strain evidence="10">K2</strain>
    </source>
</reference>
<keyword evidence="11" id="KW-1185">Reference proteome</keyword>
<reference evidence="10" key="1">
    <citation type="journal article" date="2023" name="G3 (Bethesda)">
        <title>Whole genome assembly and annotation of the endangered Caribbean coral Acropora cervicornis.</title>
        <authorList>
            <person name="Selwyn J.D."/>
            <person name="Vollmer S.V."/>
        </authorList>
    </citation>
    <scope>NUCLEOTIDE SEQUENCE</scope>
    <source>
        <strain evidence="10">K2</strain>
    </source>
</reference>
<dbReference type="GO" id="GO:0006357">
    <property type="term" value="P:regulation of transcription by RNA polymerase II"/>
    <property type="evidence" value="ECO:0007669"/>
    <property type="project" value="InterPro"/>
</dbReference>
<keyword evidence="3 7" id="KW-0805">Transcription regulation</keyword>
<feature type="coiled-coil region" evidence="8">
    <location>
        <begin position="332"/>
        <end position="363"/>
    </location>
</feature>
<protein>
    <recommendedName>
        <fullName evidence="7">Mediator of RNA polymerase II transcription subunit 8</fullName>
    </recommendedName>
    <alternativeName>
        <fullName evidence="7">Mediator complex subunit 8</fullName>
    </alternativeName>
</protein>
<keyword evidence="8" id="KW-0175">Coiled coil</keyword>
<organism evidence="10 11">
    <name type="scientific">Acropora cervicornis</name>
    <name type="common">Staghorn coral</name>
    <dbReference type="NCBI Taxonomy" id="6130"/>
    <lineage>
        <taxon>Eukaryota</taxon>
        <taxon>Metazoa</taxon>
        <taxon>Cnidaria</taxon>
        <taxon>Anthozoa</taxon>
        <taxon>Hexacorallia</taxon>
        <taxon>Scleractinia</taxon>
        <taxon>Astrocoeniina</taxon>
        <taxon>Acroporidae</taxon>
        <taxon>Acropora</taxon>
    </lineage>
</organism>
<evidence type="ECO:0000256" key="4">
    <source>
        <dbReference type="ARBA" id="ARBA00023159"/>
    </source>
</evidence>
<dbReference type="GO" id="GO:0003712">
    <property type="term" value="F:transcription coregulator activity"/>
    <property type="evidence" value="ECO:0007669"/>
    <property type="project" value="InterPro"/>
</dbReference>
<keyword evidence="9" id="KW-0812">Transmembrane</keyword>
<dbReference type="InterPro" id="IPR019364">
    <property type="entry name" value="Mediatior_Med8_fun/met"/>
</dbReference>
<keyword evidence="9" id="KW-0472">Membrane</keyword>
<comment type="function">
    <text evidence="7">Component of the Mediator complex, a coactivator involved in the regulated transcription of nearly all RNA polymerase II-dependent genes. Mediator functions as a bridge to convey information from gene-specific regulatory proteins to the basal RNA polymerase II transcription machinery. Mediator is recruited to promoters by direct interactions with regulatory proteins and serves as a scaffold for the assembly of a functional preinitiation complex with RNA polymerase II and the general transcription factors.</text>
</comment>
<dbReference type="GO" id="GO:0016592">
    <property type="term" value="C:mediator complex"/>
    <property type="evidence" value="ECO:0007669"/>
    <property type="project" value="InterPro"/>
</dbReference>